<keyword evidence="1" id="KW-0812">Transmembrane</keyword>
<dbReference type="EMBL" id="FOTR01000011">
    <property type="protein sequence ID" value="SFM26843.1"/>
    <property type="molecule type" value="Genomic_DNA"/>
</dbReference>
<keyword evidence="3" id="KW-1185">Reference proteome</keyword>
<keyword evidence="1" id="KW-1133">Transmembrane helix</keyword>
<feature type="transmembrane region" description="Helical" evidence="1">
    <location>
        <begin position="93"/>
        <end position="116"/>
    </location>
</feature>
<accession>A0A1I4PHE4</accession>
<reference evidence="3" key="1">
    <citation type="submission" date="2016-10" db="EMBL/GenBank/DDBJ databases">
        <authorList>
            <person name="Varghese N."/>
            <person name="Submissions S."/>
        </authorList>
    </citation>
    <scope>NUCLEOTIDE SEQUENCE [LARGE SCALE GENOMIC DNA]</scope>
    <source>
        <strain evidence="3">CGMCC 1.4250</strain>
    </source>
</reference>
<name>A0A1I4PHE4_9BACI</name>
<dbReference type="RefSeq" id="WP_091485089.1">
    <property type="nucleotide sequence ID" value="NZ_FOTR01000011.1"/>
</dbReference>
<dbReference type="Proteomes" id="UP000198565">
    <property type="component" value="Unassembled WGS sequence"/>
</dbReference>
<feature type="transmembrane region" description="Helical" evidence="1">
    <location>
        <begin position="52"/>
        <end position="72"/>
    </location>
</feature>
<dbReference type="AlphaFoldDB" id="A0A1I4PHE4"/>
<evidence type="ECO:0000313" key="3">
    <source>
        <dbReference type="Proteomes" id="UP000198565"/>
    </source>
</evidence>
<evidence type="ECO:0000313" key="2">
    <source>
        <dbReference type="EMBL" id="SFM26843.1"/>
    </source>
</evidence>
<evidence type="ECO:0000256" key="1">
    <source>
        <dbReference type="SAM" id="Phobius"/>
    </source>
</evidence>
<protein>
    <submittedName>
        <fullName evidence="2">Uncharacterized protein</fullName>
    </submittedName>
</protein>
<gene>
    <name evidence="2" type="ORF">SAMN04487943_11159</name>
</gene>
<proteinExistence type="predicted"/>
<dbReference type="OrthoDB" id="2440603at2"/>
<organism evidence="2 3">
    <name type="scientific">Gracilibacillus orientalis</name>
    <dbReference type="NCBI Taxonomy" id="334253"/>
    <lineage>
        <taxon>Bacteria</taxon>
        <taxon>Bacillati</taxon>
        <taxon>Bacillota</taxon>
        <taxon>Bacilli</taxon>
        <taxon>Bacillales</taxon>
        <taxon>Bacillaceae</taxon>
        <taxon>Gracilibacillus</taxon>
    </lineage>
</organism>
<feature type="transmembrane region" description="Helical" evidence="1">
    <location>
        <begin position="16"/>
        <end position="40"/>
    </location>
</feature>
<sequence>MSLYFHNYSNVLKKNYMLLIMALVLMVLTFFIWAGIPIFIMVNAVAEITSNVVIIHLCISLSGGFLFSLLFAPINLKVAINLADIKHRSVINSFIRIEIIWMLVCSLIFELVFIVVTQL</sequence>
<keyword evidence="1" id="KW-0472">Membrane</keyword>